<name>A0A9X2D3P0_9ACTN</name>
<dbReference type="AlphaFoldDB" id="A0A9X2D3P0"/>
<comment type="caution">
    <text evidence="1">The sequence shown here is derived from an EMBL/GenBank/DDBJ whole genome shotgun (WGS) entry which is preliminary data.</text>
</comment>
<accession>A0A9X2D3P0</accession>
<protein>
    <submittedName>
        <fullName evidence="1">Uncharacterized protein</fullName>
    </submittedName>
</protein>
<proteinExistence type="predicted"/>
<gene>
    <name evidence="1" type="ORF">M8330_00390</name>
</gene>
<dbReference type="RefSeq" id="WP_250825717.1">
    <property type="nucleotide sequence ID" value="NZ_JAMOIL010000001.1"/>
</dbReference>
<organism evidence="1 2">
    <name type="scientific">Nocardioides bruguierae</name>
    <dbReference type="NCBI Taxonomy" id="2945102"/>
    <lineage>
        <taxon>Bacteria</taxon>
        <taxon>Bacillati</taxon>
        <taxon>Actinomycetota</taxon>
        <taxon>Actinomycetes</taxon>
        <taxon>Propionibacteriales</taxon>
        <taxon>Nocardioidaceae</taxon>
        <taxon>Nocardioides</taxon>
    </lineage>
</organism>
<sequence>MTATVLDLTPRLRAAAPTCSCREDWTCFTHRCTDLAVLLREEMDGAVGELLVPADRYRDVLTHVVAVLDSITGEVGTVVRPSEVGR</sequence>
<evidence type="ECO:0000313" key="2">
    <source>
        <dbReference type="Proteomes" id="UP001139485"/>
    </source>
</evidence>
<keyword evidence="2" id="KW-1185">Reference proteome</keyword>
<evidence type="ECO:0000313" key="1">
    <source>
        <dbReference type="EMBL" id="MCM0618746.1"/>
    </source>
</evidence>
<dbReference type="Proteomes" id="UP001139485">
    <property type="component" value="Unassembled WGS sequence"/>
</dbReference>
<dbReference type="EMBL" id="JAMOIL010000001">
    <property type="protein sequence ID" value="MCM0618746.1"/>
    <property type="molecule type" value="Genomic_DNA"/>
</dbReference>
<reference evidence="1" key="1">
    <citation type="submission" date="2022-05" db="EMBL/GenBank/DDBJ databases">
        <authorList>
            <person name="Tuo L."/>
        </authorList>
    </citation>
    <scope>NUCLEOTIDE SEQUENCE</scope>
    <source>
        <strain evidence="1">BSK12Z-4</strain>
    </source>
</reference>